<dbReference type="Pfam" id="PF01966">
    <property type="entry name" value="HD"/>
    <property type="match status" value="1"/>
</dbReference>
<dbReference type="PANTHER" id="PTHR35795:SF1">
    <property type="entry name" value="BIS(5'-NUCLEOSYL)-TETRAPHOSPHATASE, SYMMETRICAL"/>
    <property type="match status" value="1"/>
</dbReference>
<dbReference type="NCBIfam" id="NF002326">
    <property type="entry name" value="PRK01286.1-1"/>
    <property type="match status" value="1"/>
</dbReference>
<evidence type="ECO:0000256" key="1">
    <source>
        <dbReference type="ARBA" id="ARBA00022801"/>
    </source>
</evidence>
<evidence type="ECO:0000259" key="3">
    <source>
        <dbReference type="PROSITE" id="PS51831"/>
    </source>
</evidence>
<feature type="domain" description="HD" evidence="3">
    <location>
        <begin position="76"/>
        <end position="203"/>
    </location>
</feature>
<reference evidence="4" key="1">
    <citation type="submission" date="2018-10" db="EMBL/GenBank/DDBJ databases">
        <authorList>
            <person name="Vincent A.T."/>
            <person name="Schiettekatte O."/>
            <person name="Bourhy P."/>
            <person name="Veyrier F.J."/>
            <person name="Picardeau M."/>
        </authorList>
    </citation>
    <scope>NUCLEOTIDE SEQUENCE</scope>
    <source>
        <strain evidence="4">201800295</strain>
    </source>
</reference>
<evidence type="ECO:0000313" key="5">
    <source>
        <dbReference type="EMBL" id="TGL03510.1"/>
    </source>
</evidence>
<sequence length="389" mass="45054">MKKGRNELLLEEEKILAPYAVGSRNSGGRAYEEPEHPYRLPFQRDKDRIIHSHAFKRLEYKTQVFVYSEGDHFRNRLTHTLEVAGISKTISKVLGLNEDLSESIALAHDLGHSPFGHAGQEALAELMKDIGGFEHNKQSLRVVQKLERRYPDFPGLNLCEETLLGIMKHGGGYESSNLLEVRRTLGPSLEAMIVDSSDEITYSAHDLEDGLESGLLHLDDVKGLMIWKRIYDSLPQIEKNQKKESLSISRSIGRVLLNLMVSDLIESVYGMLTKYSVKSRENISDLYNQKIKLVQFSEEFQKEFLQLKQYLFQNLYRHSEVSRMSERGKETIYLLFKHFESHPESIPESYRNREEEDGKMRIICDYIAGMTDRYAIEKLKREGILWFPY</sequence>
<dbReference type="InterPro" id="IPR023023">
    <property type="entry name" value="dNTPase_2"/>
</dbReference>
<name>A0A7I0HPG8_9LEPT</name>
<comment type="caution">
    <text evidence="5">The sequence shown here is derived from an EMBL/GenBank/DDBJ whole genome shotgun (WGS) entry which is preliminary data.</text>
</comment>
<dbReference type="OrthoDB" id="9803619at2"/>
<keyword evidence="1 2" id="KW-0378">Hydrolase</keyword>
<dbReference type="Proteomes" id="UP000297641">
    <property type="component" value="Unassembled WGS sequence"/>
</dbReference>
<gene>
    <name evidence="4" type="ORF">EHQ10_10005</name>
    <name evidence="5" type="ORF">EHQ43_17255</name>
</gene>
<dbReference type="InterPro" id="IPR003607">
    <property type="entry name" value="HD/PDEase_dom"/>
</dbReference>
<dbReference type="InterPro" id="IPR006261">
    <property type="entry name" value="dGTPase"/>
</dbReference>
<dbReference type="CDD" id="cd00077">
    <property type="entry name" value="HDc"/>
    <property type="match status" value="1"/>
</dbReference>
<dbReference type="EMBL" id="RQFT01000012">
    <property type="protein sequence ID" value="TGL03510.1"/>
    <property type="molecule type" value="Genomic_DNA"/>
</dbReference>
<evidence type="ECO:0000256" key="2">
    <source>
        <dbReference type="HAMAP-Rule" id="MF_01212"/>
    </source>
</evidence>
<dbReference type="SUPFAM" id="SSF109604">
    <property type="entry name" value="HD-domain/PDEase-like"/>
    <property type="match status" value="1"/>
</dbReference>
<proteinExistence type="inferred from homology"/>
<dbReference type="PANTHER" id="PTHR35795">
    <property type="entry name" value="SLR1885 PROTEIN"/>
    <property type="match status" value="1"/>
</dbReference>
<evidence type="ECO:0000313" key="4">
    <source>
        <dbReference type="EMBL" id="TGK48075.1"/>
    </source>
</evidence>
<comment type="similarity">
    <text evidence="2">Belongs to the dGTPase family. Type 2 subfamily.</text>
</comment>
<reference evidence="6 7" key="2">
    <citation type="journal article" date="2019" name="PLoS Negl. Trop. Dis.">
        <title>Revisiting the worldwide diversity of Leptospira species in the environment.</title>
        <authorList>
            <person name="Vincent A.T."/>
            <person name="Schiettekatte O."/>
            <person name="Bourhy P."/>
            <person name="Veyrier F.J."/>
            <person name="Picardeau M."/>
        </authorList>
    </citation>
    <scope>NUCLEOTIDE SEQUENCE [LARGE SCALE GENOMIC DNA]</scope>
    <source>
        <strain evidence="5 7">201800273</strain>
        <strain evidence="6">201800295</strain>
    </source>
</reference>
<dbReference type="PROSITE" id="PS51831">
    <property type="entry name" value="HD"/>
    <property type="match status" value="1"/>
</dbReference>
<dbReference type="Proteomes" id="UP000297617">
    <property type="component" value="Unassembled WGS sequence"/>
</dbReference>
<dbReference type="InterPro" id="IPR051094">
    <property type="entry name" value="Diverse_Catalytic_Enzymes"/>
</dbReference>
<evidence type="ECO:0000313" key="6">
    <source>
        <dbReference type="Proteomes" id="UP000297617"/>
    </source>
</evidence>
<dbReference type="EMBL" id="RQFD01000015">
    <property type="protein sequence ID" value="TGK48075.1"/>
    <property type="molecule type" value="Genomic_DNA"/>
</dbReference>
<dbReference type="InterPro" id="IPR006674">
    <property type="entry name" value="HD_domain"/>
</dbReference>
<keyword evidence="6" id="KW-1185">Reference proteome</keyword>
<dbReference type="Gene3D" id="1.10.3210.10">
    <property type="entry name" value="Hypothetical protein af1432"/>
    <property type="match status" value="1"/>
</dbReference>
<dbReference type="GO" id="GO:0016793">
    <property type="term" value="F:triphosphoric monoester hydrolase activity"/>
    <property type="evidence" value="ECO:0007669"/>
    <property type="project" value="InterPro"/>
</dbReference>
<dbReference type="FunFam" id="1.10.3210.10:FF:000024">
    <property type="entry name" value="Deoxyguanosinetriphosphate triphosphohydrolase-like protein"/>
    <property type="match status" value="1"/>
</dbReference>
<dbReference type="RefSeq" id="WP_135741778.1">
    <property type="nucleotide sequence ID" value="NZ_RQFD01000015.1"/>
</dbReference>
<accession>A0A7I0HPG8</accession>
<evidence type="ECO:0000313" key="7">
    <source>
        <dbReference type="Proteomes" id="UP000297641"/>
    </source>
</evidence>
<dbReference type="AlphaFoldDB" id="A0A7I0HPG8"/>
<dbReference type="HAMAP" id="MF_01212">
    <property type="entry name" value="dGTPase_type2"/>
    <property type="match status" value="1"/>
</dbReference>
<dbReference type="Pfam" id="PF13286">
    <property type="entry name" value="HD_assoc"/>
    <property type="match status" value="1"/>
</dbReference>
<protein>
    <recommendedName>
        <fullName evidence="2">Deoxyguanosinetriphosphate triphosphohydrolase-like protein</fullName>
    </recommendedName>
</protein>
<dbReference type="InterPro" id="IPR026875">
    <property type="entry name" value="PHydrolase_assoc_dom"/>
</dbReference>
<dbReference type="NCBIfam" id="TIGR01353">
    <property type="entry name" value="dGTP_triPase"/>
    <property type="match status" value="1"/>
</dbReference>
<dbReference type="SMART" id="SM00471">
    <property type="entry name" value="HDc"/>
    <property type="match status" value="1"/>
</dbReference>
<organism evidence="5 7">
    <name type="scientific">Leptospira bouyouniensis</name>
    <dbReference type="NCBI Taxonomy" id="2484911"/>
    <lineage>
        <taxon>Bacteria</taxon>
        <taxon>Pseudomonadati</taxon>
        <taxon>Spirochaetota</taxon>
        <taxon>Spirochaetia</taxon>
        <taxon>Leptospirales</taxon>
        <taxon>Leptospiraceae</taxon>
        <taxon>Leptospira</taxon>
    </lineage>
</organism>